<feature type="transmembrane region" description="Helical" evidence="9">
    <location>
        <begin position="102"/>
        <end position="124"/>
    </location>
</feature>
<reference evidence="10 11" key="1">
    <citation type="journal article" date="2011" name="J. Bacteriol.">
        <title>Genome sequence of the verrucomicrobium Opitutus terrae PB90-1, an abundant inhabitant of rice paddy soil ecosystems.</title>
        <authorList>
            <person name="van Passel M.W."/>
            <person name="Kant R."/>
            <person name="Palva A."/>
            <person name="Copeland A."/>
            <person name="Lucas S."/>
            <person name="Lapidus A."/>
            <person name="Glavina del Rio T."/>
            <person name="Pitluck S."/>
            <person name="Goltsman E."/>
            <person name="Clum A."/>
            <person name="Sun H."/>
            <person name="Schmutz J."/>
            <person name="Larimer F.W."/>
            <person name="Land M.L."/>
            <person name="Hauser L."/>
            <person name="Kyrpides N."/>
            <person name="Mikhailova N."/>
            <person name="Richardson P.P."/>
            <person name="Janssen P.H."/>
            <person name="de Vos W.M."/>
            <person name="Smidt H."/>
        </authorList>
    </citation>
    <scope>NUCLEOTIDE SEQUENCE [LARGE SCALE GENOMIC DNA]</scope>
    <source>
        <strain evidence="11">DSM 11246 / JCM 15787 / PB90-1</strain>
    </source>
</reference>
<evidence type="ECO:0000256" key="2">
    <source>
        <dbReference type="ARBA" id="ARBA00022448"/>
    </source>
</evidence>
<evidence type="ECO:0000256" key="3">
    <source>
        <dbReference type="ARBA" id="ARBA00022475"/>
    </source>
</evidence>
<name>B1ZSP8_OPITP</name>
<evidence type="ECO:0000313" key="10">
    <source>
        <dbReference type="EMBL" id="ACB74747.1"/>
    </source>
</evidence>
<dbReference type="PANTHER" id="PTHR30574:SF1">
    <property type="entry name" value="SULPHUR TRANSPORT DOMAIN-CONTAINING PROTEIN"/>
    <property type="match status" value="1"/>
</dbReference>
<keyword evidence="5 9" id="KW-0812">Transmembrane</keyword>
<keyword evidence="6 9" id="KW-1133">Transmembrane helix</keyword>
<dbReference type="KEGG" id="ote:Oter_1463"/>
<accession>B1ZSP8</accession>
<evidence type="ECO:0000256" key="6">
    <source>
        <dbReference type="ARBA" id="ARBA00022989"/>
    </source>
</evidence>
<dbReference type="Pfam" id="PF04143">
    <property type="entry name" value="Sulf_transp"/>
    <property type="match status" value="1"/>
</dbReference>
<dbReference type="EMBL" id="CP001032">
    <property type="protein sequence ID" value="ACB74747.1"/>
    <property type="molecule type" value="Genomic_DNA"/>
</dbReference>
<keyword evidence="11" id="KW-1185">Reference proteome</keyword>
<proteinExistence type="inferred from homology"/>
<feature type="transmembrane region" description="Helical" evidence="9">
    <location>
        <begin position="69"/>
        <end position="90"/>
    </location>
</feature>
<dbReference type="InterPro" id="IPR007272">
    <property type="entry name" value="Sulf_transp_TsuA/YedE"/>
</dbReference>
<organism evidence="10 11">
    <name type="scientific">Opitutus terrae (strain DSM 11246 / JCM 15787 / PB90-1)</name>
    <dbReference type="NCBI Taxonomy" id="452637"/>
    <lineage>
        <taxon>Bacteria</taxon>
        <taxon>Pseudomonadati</taxon>
        <taxon>Verrucomicrobiota</taxon>
        <taxon>Opitutia</taxon>
        <taxon>Opitutales</taxon>
        <taxon>Opitutaceae</taxon>
        <taxon>Opitutus</taxon>
    </lineage>
</organism>
<keyword evidence="7 9" id="KW-0472">Membrane</keyword>
<dbReference type="PANTHER" id="PTHR30574">
    <property type="entry name" value="INNER MEMBRANE PROTEIN YEDE"/>
    <property type="match status" value="1"/>
</dbReference>
<dbReference type="STRING" id="452637.Oter_1463"/>
<dbReference type="Proteomes" id="UP000007013">
    <property type="component" value="Chromosome"/>
</dbReference>
<evidence type="ECO:0000256" key="9">
    <source>
        <dbReference type="SAM" id="Phobius"/>
    </source>
</evidence>
<dbReference type="eggNOG" id="COG2391">
    <property type="taxonomic scope" value="Bacteria"/>
</dbReference>
<protein>
    <submittedName>
        <fullName evidence="10">Uncharacterized protein</fullName>
    </submittedName>
</protein>
<keyword evidence="4" id="KW-0997">Cell inner membrane</keyword>
<gene>
    <name evidence="10" type="ordered locus">Oter_1463</name>
</gene>
<dbReference type="HOGENOM" id="CLU_041737_1_2_0"/>
<keyword evidence="3" id="KW-1003">Cell membrane</keyword>
<evidence type="ECO:0000256" key="1">
    <source>
        <dbReference type="ARBA" id="ARBA00004429"/>
    </source>
</evidence>
<evidence type="ECO:0000256" key="8">
    <source>
        <dbReference type="ARBA" id="ARBA00035655"/>
    </source>
</evidence>
<dbReference type="AlphaFoldDB" id="B1ZSP8"/>
<feature type="transmembrane region" description="Helical" evidence="9">
    <location>
        <begin position="136"/>
        <end position="160"/>
    </location>
</feature>
<comment type="subcellular location">
    <subcellularLocation>
        <location evidence="1">Cell inner membrane</location>
        <topology evidence="1">Multi-pass membrane protein</topology>
    </subcellularLocation>
</comment>
<evidence type="ECO:0000256" key="4">
    <source>
        <dbReference type="ARBA" id="ARBA00022519"/>
    </source>
</evidence>
<evidence type="ECO:0000256" key="5">
    <source>
        <dbReference type="ARBA" id="ARBA00022692"/>
    </source>
</evidence>
<sequence>MNPYWAGFALGLVLLTAFVVMGRGLGASGAFTTAVATTVHAVAPAHAEGNAFYQEYLGDGTTSPLKDWLVFQVLGVFVGGFLSGALAHRLKVTVEKGPRATTALRLVLAFVGGALMGIGAKLALGCTSGQALTGGALLNVGSWAFMMCVFAGAYGLAWFFRRQWL</sequence>
<keyword evidence="2" id="KW-0813">Transport</keyword>
<evidence type="ECO:0000256" key="7">
    <source>
        <dbReference type="ARBA" id="ARBA00023136"/>
    </source>
</evidence>
<evidence type="ECO:0000313" key="11">
    <source>
        <dbReference type="Proteomes" id="UP000007013"/>
    </source>
</evidence>
<comment type="similarity">
    <text evidence="8">Belongs to the TsuA/YedE (TC 9.B.102) family.</text>
</comment>
<dbReference type="GO" id="GO:0005886">
    <property type="term" value="C:plasma membrane"/>
    <property type="evidence" value="ECO:0007669"/>
    <property type="project" value="UniProtKB-SubCell"/>
</dbReference>